<evidence type="ECO:0000259" key="1">
    <source>
        <dbReference type="Pfam" id="PF22557"/>
    </source>
</evidence>
<gene>
    <name evidence="2" type="ORF">HELGO_WM30114</name>
</gene>
<dbReference type="EMBL" id="CACVAZ010000018">
    <property type="protein sequence ID" value="CAA6804543.1"/>
    <property type="molecule type" value="Genomic_DNA"/>
</dbReference>
<sequence length="224" mass="26053">MLKEVIRYDVIEILTILKGQEMKKTIVIFANSIKHQKHCVAGKCILTKQWVRPVSNIQGRELTSQQTTYVNKYGTYLVKPKQKIEMNFNSHAPILHQPENYLIDNSPWQQRYKIEDSEVNQYLDAPTSLWGTTNKVEYSRINSKMIVIPQSLYLIQTKGLTLYKTKEDKRRASFNYNSIAYDFPVTDPNFDKIRTEGMNTFGILCISLGENFNGYCYKIVATIF</sequence>
<evidence type="ECO:0000313" key="2">
    <source>
        <dbReference type="EMBL" id="CAA6804543.1"/>
    </source>
</evidence>
<organism evidence="2">
    <name type="scientific">uncultured Sulfurovum sp</name>
    <dbReference type="NCBI Taxonomy" id="269237"/>
    <lineage>
        <taxon>Bacteria</taxon>
        <taxon>Pseudomonadati</taxon>
        <taxon>Campylobacterota</taxon>
        <taxon>Epsilonproteobacteria</taxon>
        <taxon>Campylobacterales</taxon>
        <taxon>Sulfurovaceae</taxon>
        <taxon>Sulfurovum</taxon>
        <taxon>environmental samples</taxon>
    </lineage>
</organism>
<proteinExistence type="predicted"/>
<name>A0A6S6S9S6_9BACT</name>
<dbReference type="InterPro" id="IPR054335">
    <property type="entry name" value="DuOB_dom"/>
</dbReference>
<accession>A0A6S6S9S6</accession>
<protein>
    <recommendedName>
        <fullName evidence="1">Dual OB-containing domain-containing protein</fullName>
    </recommendedName>
</protein>
<reference evidence="2" key="1">
    <citation type="submission" date="2020-01" db="EMBL/GenBank/DDBJ databases">
        <authorList>
            <person name="Meier V. D."/>
            <person name="Meier V D."/>
        </authorList>
    </citation>
    <scope>NUCLEOTIDE SEQUENCE</scope>
    <source>
        <strain evidence="2">HLG_WM_MAG_02</strain>
    </source>
</reference>
<feature type="domain" description="Dual OB-containing" evidence="1">
    <location>
        <begin position="24"/>
        <end position="223"/>
    </location>
</feature>
<dbReference type="Pfam" id="PF22557">
    <property type="entry name" value="DuOB"/>
    <property type="match status" value="1"/>
</dbReference>
<dbReference type="AlphaFoldDB" id="A0A6S6S9S6"/>